<evidence type="ECO:0000256" key="4">
    <source>
        <dbReference type="PROSITE-ProRule" id="PRU00169"/>
    </source>
</evidence>
<dbReference type="InterPro" id="IPR036097">
    <property type="entry name" value="HisK_dim/P_sf"/>
</dbReference>
<dbReference type="InterPro" id="IPR011006">
    <property type="entry name" value="CheY-like_superfamily"/>
</dbReference>
<evidence type="ECO:0000256" key="1">
    <source>
        <dbReference type="ARBA" id="ARBA00000085"/>
    </source>
</evidence>
<keyword evidence="8" id="KW-1185">Reference proteome</keyword>
<evidence type="ECO:0000259" key="5">
    <source>
        <dbReference type="PROSITE" id="PS50109"/>
    </source>
</evidence>
<name>A0A562RLE2_9BURK</name>
<evidence type="ECO:0000313" key="8">
    <source>
        <dbReference type="Proteomes" id="UP000318431"/>
    </source>
</evidence>
<dbReference type="PANTHER" id="PTHR43547:SF2">
    <property type="entry name" value="HYBRID SIGNAL TRANSDUCTION HISTIDINE KINASE C"/>
    <property type="match status" value="1"/>
</dbReference>
<sequence>MRCHRQRRMVEATLPTTHVLNVDDVPGARYAKTRLLELAGFRVSEAGTGEEALVLARTLAPDLILLDTRLPDIDGFEVCRRLRADPDTATILILQTSAAHVLTGDRVRALNGGADNFLVEPVTQQELIASVRALARVAAVERSLREEDLRKNEFLATLAHELRSPLAPVLDAVELLRLEPHPAGSHQARAVAAVARQAGRLAGLVEDLMDVARLEQGKLGIDAVPVSARELVQRAAQCAAPALAAAGQAFDIDLPHPALRLAADMPRLLKVLAALLQNAAKFSDPGSRVMLRAAAFDGDLLVQVQDHGIGISAADSDRIFDLFTQAGHRAGRVKDGLGIGLSLARAVLALHGGEIAVYSKGAGQGSVFEVRLPLAASVAEAPPGLPVPMPDRRPLRALLVDDNADAVEMLGALLELKGIAVRTAGDGATALAALREEQPDIAILDIGLPDMSGHQLARLMRTATGDALPIVALSGDAVPDAADSQVFDRLLDKPVRIDALLAVMRALTGQYAR</sequence>
<dbReference type="CDD" id="cd00082">
    <property type="entry name" value="HisKA"/>
    <property type="match status" value="1"/>
</dbReference>
<accession>A0A562RLE2</accession>
<dbReference type="Gene3D" id="1.10.287.130">
    <property type="match status" value="1"/>
</dbReference>
<dbReference type="InterPro" id="IPR003661">
    <property type="entry name" value="HisK_dim/P_dom"/>
</dbReference>
<dbReference type="SMART" id="SM00388">
    <property type="entry name" value="HisKA"/>
    <property type="match status" value="1"/>
</dbReference>
<comment type="caution">
    <text evidence="7">The sequence shown here is derived from an EMBL/GenBank/DDBJ whole genome shotgun (WGS) entry which is preliminary data.</text>
</comment>
<evidence type="ECO:0000313" key="7">
    <source>
        <dbReference type="EMBL" id="TWI69713.1"/>
    </source>
</evidence>
<dbReference type="Pfam" id="PF02518">
    <property type="entry name" value="HATPase_c"/>
    <property type="match status" value="1"/>
</dbReference>
<dbReference type="PROSITE" id="PS50110">
    <property type="entry name" value="RESPONSE_REGULATORY"/>
    <property type="match status" value="2"/>
</dbReference>
<feature type="modified residue" description="4-aspartylphosphate" evidence="4">
    <location>
        <position position="67"/>
    </location>
</feature>
<comment type="catalytic activity">
    <reaction evidence="1">
        <text>ATP + protein L-histidine = ADP + protein N-phospho-L-histidine.</text>
        <dbReference type="EC" id="2.7.13.3"/>
    </reaction>
</comment>
<feature type="domain" description="Response regulatory" evidence="6">
    <location>
        <begin position="396"/>
        <end position="508"/>
    </location>
</feature>
<dbReference type="SUPFAM" id="SSF52172">
    <property type="entry name" value="CheY-like"/>
    <property type="match status" value="2"/>
</dbReference>
<dbReference type="GO" id="GO:0000155">
    <property type="term" value="F:phosphorelay sensor kinase activity"/>
    <property type="evidence" value="ECO:0007669"/>
    <property type="project" value="InterPro"/>
</dbReference>
<gene>
    <name evidence="7" type="ORF">IP91_00786</name>
</gene>
<dbReference type="SUPFAM" id="SSF47384">
    <property type="entry name" value="Homodimeric domain of signal transducing histidine kinase"/>
    <property type="match status" value="1"/>
</dbReference>
<dbReference type="PANTHER" id="PTHR43547">
    <property type="entry name" value="TWO-COMPONENT HISTIDINE KINASE"/>
    <property type="match status" value="1"/>
</dbReference>
<dbReference type="PRINTS" id="PR00344">
    <property type="entry name" value="BCTRLSENSOR"/>
</dbReference>
<keyword evidence="3 4" id="KW-0597">Phosphoprotein</keyword>
<dbReference type="EMBL" id="VLLB01000001">
    <property type="protein sequence ID" value="TWI69713.1"/>
    <property type="molecule type" value="Genomic_DNA"/>
</dbReference>
<feature type="domain" description="Histidine kinase" evidence="5">
    <location>
        <begin position="157"/>
        <end position="376"/>
    </location>
</feature>
<dbReference type="InterPro" id="IPR003594">
    <property type="entry name" value="HATPase_dom"/>
</dbReference>
<evidence type="ECO:0000259" key="6">
    <source>
        <dbReference type="PROSITE" id="PS50110"/>
    </source>
</evidence>
<protein>
    <recommendedName>
        <fullName evidence="2">histidine kinase</fullName>
        <ecNumber evidence="2">2.7.13.3</ecNumber>
    </recommendedName>
</protein>
<proteinExistence type="predicted"/>
<feature type="domain" description="Response regulatory" evidence="6">
    <location>
        <begin position="18"/>
        <end position="135"/>
    </location>
</feature>
<evidence type="ECO:0000256" key="3">
    <source>
        <dbReference type="ARBA" id="ARBA00022553"/>
    </source>
</evidence>
<organism evidence="7 8">
    <name type="scientific">Pseudoduganella lurida</name>
    <dbReference type="NCBI Taxonomy" id="1036180"/>
    <lineage>
        <taxon>Bacteria</taxon>
        <taxon>Pseudomonadati</taxon>
        <taxon>Pseudomonadota</taxon>
        <taxon>Betaproteobacteria</taxon>
        <taxon>Burkholderiales</taxon>
        <taxon>Oxalobacteraceae</taxon>
        <taxon>Telluria group</taxon>
        <taxon>Pseudoduganella</taxon>
    </lineage>
</organism>
<reference evidence="7 8" key="1">
    <citation type="journal article" date="2015" name="Stand. Genomic Sci.">
        <title>Genomic Encyclopedia of Bacterial and Archaeal Type Strains, Phase III: the genomes of soil and plant-associated and newly described type strains.</title>
        <authorList>
            <person name="Whitman W.B."/>
            <person name="Woyke T."/>
            <person name="Klenk H.P."/>
            <person name="Zhou Y."/>
            <person name="Lilburn T.G."/>
            <person name="Beck B.J."/>
            <person name="De Vos P."/>
            <person name="Vandamme P."/>
            <person name="Eisen J.A."/>
            <person name="Garrity G."/>
            <person name="Hugenholtz P."/>
            <person name="Kyrpides N.C."/>
        </authorList>
    </citation>
    <scope>NUCLEOTIDE SEQUENCE [LARGE SCALE GENOMIC DNA]</scope>
    <source>
        <strain evidence="7 8">CGMCC 1.10822</strain>
    </source>
</reference>
<dbReference type="PROSITE" id="PS50109">
    <property type="entry name" value="HIS_KIN"/>
    <property type="match status" value="1"/>
</dbReference>
<dbReference type="SUPFAM" id="SSF55874">
    <property type="entry name" value="ATPase domain of HSP90 chaperone/DNA topoisomerase II/histidine kinase"/>
    <property type="match status" value="1"/>
</dbReference>
<evidence type="ECO:0000256" key="2">
    <source>
        <dbReference type="ARBA" id="ARBA00012438"/>
    </source>
</evidence>
<dbReference type="Pfam" id="PF00512">
    <property type="entry name" value="HisKA"/>
    <property type="match status" value="1"/>
</dbReference>
<dbReference type="AlphaFoldDB" id="A0A562RLE2"/>
<dbReference type="InterPro" id="IPR005467">
    <property type="entry name" value="His_kinase_dom"/>
</dbReference>
<dbReference type="SMART" id="SM00387">
    <property type="entry name" value="HATPase_c"/>
    <property type="match status" value="1"/>
</dbReference>
<dbReference type="Proteomes" id="UP000318431">
    <property type="component" value="Unassembled WGS sequence"/>
</dbReference>
<dbReference type="Gene3D" id="3.30.565.10">
    <property type="entry name" value="Histidine kinase-like ATPase, C-terminal domain"/>
    <property type="match status" value="1"/>
</dbReference>
<dbReference type="Gene3D" id="3.40.50.2300">
    <property type="match status" value="2"/>
</dbReference>
<dbReference type="InterPro" id="IPR036890">
    <property type="entry name" value="HATPase_C_sf"/>
</dbReference>
<dbReference type="InterPro" id="IPR004358">
    <property type="entry name" value="Sig_transdc_His_kin-like_C"/>
</dbReference>
<dbReference type="Pfam" id="PF00072">
    <property type="entry name" value="Response_reg"/>
    <property type="match status" value="2"/>
</dbReference>
<dbReference type="SMART" id="SM00448">
    <property type="entry name" value="REC"/>
    <property type="match status" value="2"/>
</dbReference>
<dbReference type="EC" id="2.7.13.3" evidence="2"/>
<feature type="modified residue" description="4-aspartylphosphate" evidence="4">
    <location>
        <position position="445"/>
    </location>
</feature>
<dbReference type="InterPro" id="IPR001789">
    <property type="entry name" value="Sig_transdc_resp-reg_receiver"/>
</dbReference>